<feature type="region of interest" description="Disordered" evidence="2">
    <location>
        <begin position="902"/>
        <end position="966"/>
    </location>
</feature>
<feature type="region of interest" description="Disordered" evidence="2">
    <location>
        <begin position="1227"/>
        <end position="1321"/>
    </location>
</feature>
<dbReference type="GeneID" id="107108740"/>
<feature type="compositionally biased region" description="Basic and acidic residues" evidence="2">
    <location>
        <begin position="1076"/>
        <end position="1088"/>
    </location>
</feature>
<feature type="region of interest" description="Disordered" evidence="2">
    <location>
        <begin position="1"/>
        <end position="85"/>
    </location>
</feature>
<feature type="region of interest" description="Disordered" evidence="2">
    <location>
        <begin position="519"/>
        <end position="556"/>
    </location>
</feature>
<feature type="coiled-coil region" evidence="1">
    <location>
        <begin position="652"/>
        <end position="679"/>
    </location>
</feature>
<dbReference type="PANTHER" id="PTHR14164:SF12">
    <property type="entry name" value="PERICENTRIOLAR MATERIAL 1 PROTEIN"/>
    <property type="match status" value="1"/>
</dbReference>
<dbReference type="InterPro" id="IPR024138">
    <property type="entry name" value="Pericentriolar_Pcm1"/>
</dbReference>
<feature type="region of interest" description="Disordered" evidence="2">
    <location>
        <begin position="1984"/>
        <end position="2012"/>
    </location>
</feature>
<feature type="compositionally biased region" description="Acidic residues" evidence="2">
    <location>
        <begin position="611"/>
        <end position="626"/>
    </location>
</feature>
<feature type="region of interest" description="Disordered" evidence="2">
    <location>
        <begin position="355"/>
        <end position="390"/>
    </location>
</feature>
<feature type="compositionally biased region" description="Basic and acidic residues" evidence="2">
    <location>
        <begin position="43"/>
        <end position="60"/>
    </location>
</feature>
<organism evidence="4 5">
    <name type="scientific">Gekko japonicus</name>
    <name type="common">Schlegel's Japanese gecko</name>
    <dbReference type="NCBI Taxonomy" id="146911"/>
    <lineage>
        <taxon>Eukaryota</taxon>
        <taxon>Metazoa</taxon>
        <taxon>Chordata</taxon>
        <taxon>Craniata</taxon>
        <taxon>Vertebrata</taxon>
        <taxon>Euteleostomi</taxon>
        <taxon>Lepidosauria</taxon>
        <taxon>Squamata</taxon>
        <taxon>Bifurcata</taxon>
        <taxon>Gekkota</taxon>
        <taxon>Gekkonidae</taxon>
        <taxon>Gekkoninae</taxon>
        <taxon>Gekko</taxon>
    </lineage>
</organism>
<feature type="domain" description="Pericentriolar material 1 protein C-terminal" evidence="3">
    <location>
        <begin position="1366"/>
        <end position="1983"/>
    </location>
</feature>
<sequence length="2012" mass="225560">MAAGGSPFEEGMEDHDLPNWGNESLDDRLNNTSWGGQPKRPNRSSEKNRKKIVGESETRLTNDISPESTPEIGRRKSKTPHSFPHTRYMTQMSVPEQAELEKLKQRINFSDLDQRSIGSDSQGRATAANNKRQLNENRKPFNFLSLQINTNKGKDATASSQTQETGGSSQYKDLLTAALSKDLLQNFPVSIEEGGRGEPAVDSSQIVSRLVQIRDYIAKASLMRDDLVEKNERSANVERLAHLIDHLKEQEKSYLKFLQKMLARDPQQEATEELANLKKQHDLLKRMLQQQEQLKALQGRQAALLALQHKAEQAIAVMDDSVVTETTGSISGVSLTSELNEELNDLIQRFHNQLHESQGQPVPDNRRQAESLSLTREVSQSRNSSLSEHLSEEKAQLFSKMIALQGKKQKMDKLLGELHTLRDHHLNNSSLLPASSSPQRSADQRNPMSAAPDVATVNEESPCLPSSVVYHRDSVTSQNESEDDEHLNPTEKLQKLNEARKRLNELRELVHYYEQTSDMMTDAVNENTKEEEETEDSECDSEHENPHPITNIRNPQGASSWGEINCNSNLQCGTNNHNGRHLNTACEINNRSANVRTLNMPSTLDCHYNREDDEGADIPQGEEDGEADRVSEASLSSRRSSVADDAPVDMEFEQKINRLIAAKQKLRQLQNLVAMVQDDDVEPEAAVRDNMGELFLAEEEKEKQQPNNIRASTNKSQKGVVLNEKTRERFYEAKLQQQQRELKHLQEERQKLIKIQEKIQVLQKACPDLQLSSSLDNCPGNASTPVVNETNAASKAVVQPEETSVADSELWSEMRRHEILREELRQRRKQLEALMAEHLRRKDLVDTTLGGAASVRSDGSEAQCTPQQSRTEKTMATWGGSTHCALDEDEGDEDAYLSDGLGQAEEEEEQGSSSNEFSMCPNNVDQSTYFAKDDKDSWKNPRPLSADGNYRPLAKARQQQNISMRRQENHRWVSELSYVEEKEQWQEQINQLKKQLEFSVNICQTLMQDQQALSCLLQTLLTGPYSVMPSNVASPQVHLIMHQLNQCYTQLTWQQNNVQRLKQMLNDLMRQQDQQQKQERTPKKEKSSRAPPPPSPTVFCPFSFPSQTMNLFNMPGFTNFSPFPPGINFGSMFPSGLGDLPHNYAAQTSEQQHQQPPLEHSTTGKMEYMAFPKPFESSSTAGAEKPRGVKQPEEEVENSTLTWVNDHQDGEKESQLFLKTGFAVPVQNSINGNHKSQPDTSRRREFDEESLESFSSMPDPVDPTTVTKTFKPRKASAQASLASKDKTPKSKTKRRNTSHFKNRPKTKGYESASVSSTCEPYKSNWNRHSARKEEVVHAKVFSKKNREQLEKIIKYSRSSEMSSETGSDLSMFEALRDTIYSEVATLISQNESRPHFLIELFHELQMLNSDYLRQRALYALQDIVARNTSEDNIKAECPKPLNSTAWLGSNSELTPSESLATTDDETFEKNFDPGACRECEQNDADNGSIMSASSNFEPFATDDLGNTVIHLGQALARMREYERVKMAAESNLDSEDGCSSNPQVASASKLEGSDTIEGQCAQQPSEVSAVPCPRIDTQQLDRQIKAIMKEVIPFLKEHMDEVCSPQLLTSVRRMVLTLTQQNDESKEFVKIFHKQLGSILQDSLAKFAGKKLKDCGEDLLVEISEVLFNELAFFKLMQDLDNNSLTVKQRCKRKIEADGMIQSYAKEAKKALEGGACSSTEDIDEDKDKDETETVKQIHEPAVYNTEDPKSRGSDASDQEEEESEHCPVSISLSKAETQALTNYGSGEDENEDEEIDEFEEGPVDVQTSLQASNETVAENEQEQVSQHKLENPNVCNTELASVNVEGDQNVPAVVPPYINVLEDTQLLPVRVAEDLNPSAVLTVEEPTPSSAENKNQTSETVHGETKSSLGSPESSVVGSPDTESPVLVNEYETGSGNVSQKSDEDDFVKVEDLPLKLAVYSEEDIMKKMVAEAQTNNIAEEILAGPESHGEELAGDPQMLKEPETSGAQSV</sequence>
<proteinExistence type="predicted"/>
<feature type="region of interest" description="Disordered" evidence="2">
    <location>
        <begin position="1808"/>
        <end position="1833"/>
    </location>
</feature>
<protein>
    <submittedName>
        <fullName evidence="5">Pericentriolar material 1 protein</fullName>
    </submittedName>
</protein>
<feature type="compositionally biased region" description="Polar residues" evidence="2">
    <location>
        <begin position="370"/>
        <end position="388"/>
    </location>
</feature>
<feature type="compositionally biased region" description="Basic and acidic residues" evidence="2">
    <location>
        <begin position="1729"/>
        <end position="1739"/>
    </location>
</feature>
<dbReference type="Pfam" id="PF15717">
    <property type="entry name" value="PCM1_C"/>
    <property type="match status" value="1"/>
</dbReference>
<feature type="compositionally biased region" description="Basic and acidic residues" evidence="2">
    <location>
        <begin position="1184"/>
        <end position="1193"/>
    </location>
</feature>
<evidence type="ECO:0000256" key="2">
    <source>
        <dbReference type="SAM" id="MobiDB-lite"/>
    </source>
</evidence>
<feature type="coiled-coil region" evidence="1">
    <location>
        <begin position="728"/>
        <end position="765"/>
    </location>
</feature>
<feature type="region of interest" description="Disordered" evidence="2">
    <location>
        <begin position="854"/>
        <end position="875"/>
    </location>
</feature>
<dbReference type="PANTHER" id="PTHR14164">
    <property type="entry name" value="PERICENTRIOLAR MATERIAL 1-RELATED"/>
    <property type="match status" value="1"/>
</dbReference>
<feature type="region of interest" description="Disordered" evidence="2">
    <location>
        <begin position="1528"/>
        <end position="1552"/>
    </location>
</feature>
<feature type="region of interest" description="Disordered" evidence="2">
    <location>
        <begin position="427"/>
        <end position="466"/>
    </location>
</feature>
<feature type="compositionally biased region" description="Low complexity" evidence="2">
    <location>
        <begin position="632"/>
        <end position="645"/>
    </location>
</feature>
<feature type="region of interest" description="Disordered" evidence="2">
    <location>
        <begin position="111"/>
        <end position="140"/>
    </location>
</feature>
<feature type="region of interest" description="Disordered" evidence="2">
    <location>
        <begin position="1714"/>
        <end position="1777"/>
    </location>
</feature>
<feature type="compositionally biased region" description="Polar residues" evidence="2">
    <location>
        <begin position="1537"/>
        <end position="1546"/>
    </location>
</feature>
<evidence type="ECO:0000313" key="5">
    <source>
        <dbReference type="RefSeq" id="XP_015264740.1"/>
    </source>
</evidence>
<reference evidence="5" key="1">
    <citation type="submission" date="2025-08" db="UniProtKB">
        <authorList>
            <consortium name="RefSeq"/>
        </authorList>
    </citation>
    <scope>IDENTIFICATION</scope>
</reference>
<dbReference type="Proteomes" id="UP000694871">
    <property type="component" value="Unplaced"/>
</dbReference>
<feature type="coiled-coil region" evidence="1">
    <location>
        <begin position="814"/>
        <end position="841"/>
    </location>
</feature>
<gene>
    <name evidence="5" type="primary">PCM1</name>
</gene>
<feature type="compositionally biased region" description="Acidic residues" evidence="2">
    <location>
        <begin position="529"/>
        <end position="539"/>
    </location>
</feature>
<feature type="compositionally biased region" description="Polar residues" evidence="2">
    <location>
        <begin position="1312"/>
        <end position="1321"/>
    </location>
</feature>
<feature type="region of interest" description="Disordered" evidence="2">
    <location>
        <begin position="1069"/>
        <end position="1099"/>
    </location>
</feature>
<feature type="region of interest" description="Disordered" evidence="2">
    <location>
        <begin position="608"/>
        <end position="646"/>
    </location>
</feature>
<dbReference type="InterPro" id="IPR031446">
    <property type="entry name" value="PCM1_C"/>
</dbReference>
<feature type="compositionally biased region" description="Basic and acidic residues" evidence="2">
    <location>
        <begin position="1236"/>
        <end position="1246"/>
    </location>
</feature>
<feature type="region of interest" description="Disordered" evidence="2">
    <location>
        <begin position="1882"/>
        <end position="1949"/>
    </location>
</feature>
<evidence type="ECO:0000256" key="1">
    <source>
        <dbReference type="SAM" id="Coils"/>
    </source>
</evidence>
<keyword evidence="1" id="KW-0175">Coiled coil</keyword>
<feature type="compositionally biased region" description="Polar residues" evidence="2">
    <location>
        <begin position="860"/>
        <end position="869"/>
    </location>
</feature>
<feature type="compositionally biased region" description="Polar residues" evidence="2">
    <location>
        <begin position="1888"/>
        <end position="1918"/>
    </location>
</feature>
<dbReference type="RefSeq" id="XP_015264740.1">
    <property type="nucleotide sequence ID" value="XM_015409254.1"/>
</dbReference>
<name>A0ABM1JTF3_GEKJA</name>
<keyword evidence="4" id="KW-1185">Reference proteome</keyword>
<evidence type="ECO:0000259" key="3">
    <source>
        <dbReference type="Pfam" id="PF15717"/>
    </source>
</evidence>
<accession>A0ABM1JTF3</accession>
<feature type="compositionally biased region" description="Low complexity" evidence="2">
    <location>
        <begin position="1252"/>
        <end position="1269"/>
    </location>
</feature>
<feature type="compositionally biased region" description="Basic residues" evidence="2">
    <location>
        <begin position="1289"/>
        <end position="1306"/>
    </location>
</feature>
<feature type="region of interest" description="Disordered" evidence="2">
    <location>
        <begin position="1140"/>
        <end position="1160"/>
    </location>
</feature>
<feature type="compositionally biased region" description="Polar residues" evidence="2">
    <location>
        <begin position="920"/>
        <end position="929"/>
    </location>
</feature>
<feature type="compositionally biased region" description="Polar residues" evidence="2">
    <location>
        <begin position="116"/>
        <end position="132"/>
    </location>
</feature>
<evidence type="ECO:0000313" key="4">
    <source>
        <dbReference type="Proteomes" id="UP000694871"/>
    </source>
</evidence>
<feature type="compositionally biased region" description="Polar residues" evidence="2">
    <location>
        <begin position="1808"/>
        <end position="1825"/>
    </location>
</feature>
<feature type="compositionally biased region" description="Polar residues" evidence="2">
    <location>
        <begin position="1145"/>
        <end position="1160"/>
    </location>
</feature>
<feature type="region of interest" description="Disordered" evidence="2">
    <location>
        <begin position="1175"/>
        <end position="1199"/>
    </location>
</feature>
<feature type="compositionally biased region" description="Low complexity" evidence="2">
    <location>
        <begin position="429"/>
        <end position="441"/>
    </location>
</feature>
<feature type="coiled-coil region" evidence="1">
    <location>
        <begin position="975"/>
        <end position="1002"/>
    </location>
</feature>
<feature type="coiled-coil region" evidence="1">
    <location>
        <begin position="267"/>
        <end position="294"/>
    </location>
</feature>